<keyword evidence="4" id="KW-0547">Nucleotide-binding</keyword>
<dbReference type="OrthoDB" id="8478578at2"/>
<evidence type="ECO:0000256" key="1">
    <source>
        <dbReference type="ARBA" id="ARBA00007405"/>
    </source>
</evidence>
<evidence type="ECO:0000256" key="2">
    <source>
        <dbReference type="ARBA" id="ARBA00012274"/>
    </source>
</evidence>
<comment type="similarity">
    <text evidence="1">Belongs to the ribonucleoside diphosphate reductase class-2 family.</text>
</comment>
<dbReference type="EMBL" id="FOUI01000009">
    <property type="protein sequence ID" value="SFM60437.1"/>
    <property type="molecule type" value="Genomic_DNA"/>
</dbReference>
<proteinExistence type="inferred from homology"/>
<sequence>MAVKISNKIVDYAVVKPDEPKAVVQEVAKAALAIEEMHEKLKRPQDLEGSTYKIKTPVSEHALYVTINDLVLNPGSDHESRRPFEIFINSKNMEHYQWISALTLIISAVFRKGGDCTFLVEELRSVFDPKGGYMKRGGRWMPSLVAEIGDVLDQHLKKIGMLQDEMDDHQRAYLEQKRAEFTSLKPQGQVDAECDDSTQSYPPGAVMCGKCHTQAAVQMDGCLTCLNCGDSKCG</sequence>
<feature type="domain" description="TSCPD" evidence="6">
    <location>
        <begin position="41"/>
        <end position="156"/>
    </location>
</feature>
<dbReference type="GO" id="GO:0004748">
    <property type="term" value="F:ribonucleoside-diphosphate reductase activity, thioredoxin disulfide as acceptor"/>
    <property type="evidence" value="ECO:0007669"/>
    <property type="project" value="UniProtKB-EC"/>
</dbReference>
<accession>A0A1I4S7G0</accession>
<name>A0A1I4S7G0_9GAMM</name>
<evidence type="ECO:0000259" key="6">
    <source>
        <dbReference type="Pfam" id="PF12637"/>
    </source>
</evidence>
<evidence type="ECO:0000256" key="3">
    <source>
        <dbReference type="ARBA" id="ARBA00022634"/>
    </source>
</evidence>
<keyword evidence="3" id="KW-0237">DNA synthesis</keyword>
<reference evidence="8" key="1">
    <citation type="submission" date="2016-10" db="EMBL/GenBank/DDBJ databases">
        <authorList>
            <person name="Varghese N."/>
            <person name="Submissions S."/>
        </authorList>
    </citation>
    <scope>NUCLEOTIDE SEQUENCE [LARGE SCALE GENOMIC DNA]</scope>
    <source>
        <strain evidence="8">DSM 24213</strain>
    </source>
</reference>
<dbReference type="AlphaFoldDB" id="A0A1I4S7G0"/>
<dbReference type="GO" id="GO:0000166">
    <property type="term" value="F:nucleotide binding"/>
    <property type="evidence" value="ECO:0007669"/>
    <property type="project" value="UniProtKB-KW"/>
</dbReference>
<keyword evidence="8" id="KW-1185">Reference proteome</keyword>
<comment type="catalytic activity">
    <reaction evidence="5">
        <text>a 2'-deoxyribonucleoside 5'-diphosphate + [thioredoxin]-disulfide + H2O = a ribonucleoside 5'-diphosphate + [thioredoxin]-dithiol</text>
        <dbReference type="Rhea" id="RHEA:23252"/>
        <dbReference type="Rhea" id="RHEA-COMP:10698"/>
        <dbReference type="Rhea" id="RHEA-COMP:10700"/>
        <dbReference type="ChEBI" id="CHEBI:15377"/>
        <dbReference type="ChEBI" id="CHEBI:29950"/>
        <dbReference type="ChEBI" id="CHEBI:50058"/>
        <dbReference type="ChEBI" id="CHEBI:57930"/>
        <dbReference type="ChEBI" id="CHEBI:73316"/>
        <dbReference type="EC" id="1.17.4.1"/>
    </reaction>
</comment>
<dbReference type="Pfam" id="PF12637">
    <property type="entry name" value="TSCPD"/>
    <property type="match status" value="1"/>
</dbReference>
<evidence type="ECO:0000256" key="5">
    <source>
        <dbReference type="ARBA" id="ARBA00047754"/>
    </source>
</evidence>
<dbReference type="Proteomes" id="UP000243629">
    <property type="component" value="Unassembled WGS sequence"/>
</dbReference>
<dbReference type="GO" id="GO:0071897">
    <property type="term" value="P:DNA biosynthetic process"/>
    <property type="evidence" value="ECO:0007669"/>
    <property type="project" value="UniProtKB-KW"/>
</dbReference>
<organism evidence="7 8">
    <name type="scientific">Halopseudomonas yangmingensis</name>
    <dbReference type="NCBI Taxonomy" id="1720063"/>
    <lineage>
        <taxon>Bacteria</taxon>
        <taxon>Pseudomonadati</taxon>
        <taxon>Pseudomonadota</taxon>
        <taxon>Gammaproteobacteria</taxon>
        <taxon>Pseudomonadales</taxon>
        <taxon>Pseudomonadaceae</taxon>
        <taxon>Halopseudomonas</taxon>
    </lineage>
</organism>
<dbReference type="STRING" id="1720063.SAMN05216217_10944"/>
<gene>
    <name evidence="7" type="ORF">SAMN05216217_10944</name>
</gene>
<evidence type="ECO:0000256" key="4">
    <source>
        <dbReference type="ARBA" id="ARBA00022741"/>
    </source>
</evidence>
<dbReference type="RefSeq" id="WP_093476043.1">
    <property type="nucleotide sequence ID" value="NZ_FOUI01000009.1"/>
</dbReference>
<protein>
    <recommendedName>
        <fullName evidence="2">ribonucleoside-diphosphate reductase</fullName>
        <ecNumber evidence="2">1.17.4.1</ecNumber>
    </recommendedName>
</protein>
<dbReference type="InterPro" id="IPR024434">
    <property type="entry name" value="TSCPD_dom"/>
</dbReference>
<evidence type="ECO:0000313" key="8">
    <source>
        <dbReference type="Proteomes" id="UP000243629"/>
    </source>
</evidence>
<evidence type="ECO:0000313" key="7">
    <source>
        <dbReference type="EMBL" id="SFM60437.1"/>
    </source>
</evidence>
<dbReference type="EC" id="1.17.4.1" evidence="2"/>